<feature type="transmembrane region" description="Helical" evidence="1">
    <location>
        <begin position="58"/>
        <end position="78"/>
    </location>
</feature>
<feature type="non-terminal residue" evidence="2">
    <location>
        <position position="1"/>
    </location>
</feature>
<reference evidence="2" key="1">
    <citation type="submission" date="2018-05" db="EMBL/GenBank/DDBJ databases">
        <authorList>
            <person name="Lanie J.A."/>
            <person name="Ng W.-L."/>
            <person name="Kazmierczak K.M."/>
            <person name="Andrzejewski T.M."/>
            <person name="Davidsen T.M."/>
            <person name="Wayne K.J."/>
            <person name="Tettelin H."/>
            <person name="Glass J.I."/>
            <person name="Rusch D."/>
            <person name="Podicherti R."/>
            <person name="Tsui H.-C.T."/>
            <person name="Winkler M.E."/>
        </authorList>
    </citation>
    <scope>NUCLEOTIDE SEQUENCE</scope>
</reference>
<dbReference type="Pfam" id="PF19700">
    <property type="entry name" value="DUF6198"/>
    <property type="match status" value="1"/>
</dbReference>
<dbReference type="EMBL" id="UINC01012123">
    <property type="protein sequence ID" value="SVA53115.1"/>
    <property type="molecule type" value="Genomic_DNA"/>
</dbReference>
<protein>
    <submittedName>
        <fullName evidence="2">Uncharacterized protein</fullName>
    </submittedName>
</protein>
<gene>
    <name evidence="2" type="ORF">METZ01_LOCUS105969</name>
</gene>
<dbReference type="InterPro" id="IPR038750">
    <property type="entry name" value="YczE/YyaS-like"/>
</dbReference>
<accession>A0A381WKS5</accession>
<evidence type="ECO:0000313" key="2">
    <source>
        <dbReference type="EMBL" id="SVA53115.1"/>
    </source>
</evidence>
<sequence length="216" mass="22319">VSWRAHQNSLVKEIAIRAAVILMGLVMFGVGIGTLFLADLGVGPWDVLHDALAGLIDRQPGTIIIGLGLALLVLVAALRQPIGPATVANVVIIGSTVNVLIAVVEPPASAALRGLLVVAAPILVAFGSMLYLGAGLGTGVRDGLMTALVDAGLSIRAARTCLEVTVLVGGGVLGGSYGVGTLAFALLVGPLLQVFRHRVWAGYPELAGWVYRRHRR</sequence>
<keyword evidence="1" id="KW-0472">Membrane</keyword>
<feature type="transmembrane region" description="Helical" evidence="1">
    <location>
        <begin position="110"/>
        <end position="132"/>
    </location>
</feature>
<dbReference type="PANTHER" id="PTHR40078:SF1">
    <property type="entry name" value="INTEGRAL MEMBRANE PROTEIN"/>
    <property type="match status" value="1"/>
</dbReference>
<evidence type="ECO:0000256" key="1">
    <source>
        <dbReference type="SAM" id="Phobius"/>
    </source>
</evidence>
<keyword evidence="1" id="KW-1133">Transmembrane helix</keyword>
<proteinExistence type="predicted"/>
<dbReference type="AlphaFoldDB" id="A0A381WKS5"/>
<feature type="transmembrane region" description="Helical" evidence="1">
    <location>
        <begin position="85"/>
        <end position="104"/>
    </location>
</feature>
<name>A0A381WKS5_9ZZZZ</name>
<organism evidence="2">
    <name type="scientific">marine metagenome</name>
    <dbReference type="NCBI Taxonomy" id="408172"/>
    <lineage>
        <taxon>unclassified sequences</taxon>
        <taxon>metagenomes</taxon>
        <taxon>ecological metagenomes</taxon>
    </lineage>
</organism>
<keyword evidence="1" id="KW-0812">Transmembrane</keyword>
<dbReference type="PANTHER" id="PTHR40078">
    <property type="entry name" value="INTEGRAL MEMBRANE PROTEIN-RELATED"/>
    <property type="match status" value="1"/>
</dbReference>
<feature type="transmembrane region" description="Helical" evidence="1">
    <location>
        <begin position="14"/>
        <end position="38"/>
    </location>
</feature>
<feature type="transmembrane region" description="Helical" evidence="1">
    <location>
        <begin position="164"/>
        <end position="188"/>
    </location>
</feature>